<evidence type="ECO:0000256" key="3">
    <source>
        <dbReference type="ARBA" id="ARBA00012438"/>
    </source>
</evidence>
<feature type="domain" description="Histidine kinase" evidence="11">
    <location>
        <begin position="248"/>
        <end position="450"/>
    </location>
</feature>
<dbReference type="InterPro" id="IPR050980">
    <property type="entry name" value="2C_sensor_his_kinase"/>
</dbReference>
<name>A0ABZ0XUJ0_9BURK</name>
<evidence type="ECO:0000256" key="8">
    <source>
        <dbReference type="ARBA" id="ARBA00022777"/>
    </source>
</evidence>
<evidence type="ECO:0000259" key="11">
    <source>
        <dbReference type="PROSITE" id="PS50109"/>
    </source>
</evidence>
<dbReference type="GeneID" id="43162266"/>
<organism evidence="13 14">
    <name type="scientific">Duganella zoogloeoides</name>
    <dbReference type="NCBI Taxonomy" id="75659"/>
    <lineage>
        <taxon>Bacteria</taxon>
        <taxon>Pseudomonadati</taxon>
        <taxon>Pseudomonadota</taxon>
        <taxon>Betaproteobacteria</taxon>
        <taxon>Burkholderiales</taxon>
        <taxon>Oxalobacteraceae</taxon>
        <taxon>Telluria group</taxon>
        <taxon>Duganella</taxon>
    </lineage>
</organism>
<dbReference type="InterPro" id="IPR005467">
    <property type="entry name" value="His_kinase_dom"/>
</dbReference>
<evidence type="ECO:0000256" key="6">
    <source>
        <dbReference type="ARBA" id="ARBA00022679"/>
    </source>
</evidence>
<keyword evidence="6" id="KW-0808">Transferase</keyword>
<keyword evidence="5" id="KW-0597">Phosphoprotein</keyword>
<dbReference type="Pfam" id="PF02518">
    <property type="entry name" value="HATPase_c"/>
    <property type="match status" value="1"/>
</dbReference>
<evidence type="ECO:0000256" key="9">
    <source>
        <dbReference type="ARBA" id="ARBA00022840"/>
    </source>
</evidence>
<dbReference type="GO" id="GO:0005524">
    <property type="term" value="F:ATP binding"/>
    <property type="evidence" value="ECO:0007669"/>
    <property type="project" value="UniProtKB-KW"/>
</dbReference>
<keyword evidence="10" id="KW-0812">Transmembrane</keyword>
<dbReference type="CDD" id="cd00082">
    <property type="entry name" value="HisKA"/>
    <property type="match status" value="1"/>
</dbReference>
<keyword evidence="14" id="KW-1185">Reference proteome</keyword>
<dbReference type="InterPro" id="IPR004358">
    <property type="entry name" value="Sig_transdc_His_kin-like_C"/>
</dbReference>
<gene>
    <name evidence="13" type="ORF">SR858_17965</name>
</gene>
<dbReference type="SMART" id="SM00388">
    <property type="entry name" value="HisKA"/>
    <property type="match status" value="1"/>
</dbReference>
<dbReference type="PROSITE" id="PS50109">
    <property type="entry name" value="HIS_KIN"/>
    <property type="match status" value="1"/>
</dbReference>
<dbReference type="EMBL" id="CP140152">
    <property type="protein sequence ID" value="WQH02942.1"/>
    <property type="molecule type" value="Genomic_DNA"/>
</dbReference>
<dbReference type="InterPro" id="IPR036097">
    <property type="entry name" value="HisK_dim/P_sf"/>
</dbReference>
<dbReference type="InterPro" id="IPR003661">
    <property type="entry name" value="HisK_dim/P_dom"/>
</dbReference>
<dbReference type="Pfam" id="PF00672">
    <property type="entry name" value="HAMP"/>
    <property type="match status" value="1"/>
</dbReference>
<keyword evidence="8" id="KW-0418">Kinase</keyword>
<keyword evidence="4" id="KW-1003">Cell membrane</keyword>
<keyword evidence="10" id="KW-1133">Transmembrane helix</keyword>
<evidence type="ECO:0000256" key="4">
    <source>
        <dbReference type="ARBA" id="ARBA00022475"/>
    </source>
</evidence>
<keyword evidence="9 13" id="KW-0067">ATP-binding</keyword>
<dbReference type="Proteomes" id="UP001326110">
    <property type="component" value="Chromosome"/>
</dbReference>
<dbReference type="SMART" id="SM00387">
    <property type="entry name" value="HATPase_c"/>
    <property type="match status" value="1"/>
</dbReference>
<evidence type="ECO:0000256" key="1">
    <source>
        <dbReference type="ARBA" id="ARBA00000085"/>
    </source>
</evidence>
<dbReference type="InterPro" id="IPR036890">
    <property type="entry name" value="HATPase_C_sf"/>
</dbReference>
<reference evidence="13 14" key="1">
    <citation type="submission" date="2023-11" db="EMBL/GenBank/DDBJ databases">
        <title>MicrobeMod: A computational toolkit for identifying prokaryotic methylation and restriction-modification with nanopore sequencing.</title>
        <authorList>
            <person name="Crits-Christoph A."/>
            <person name="Kang S.C."/>
            <person name="Lee H."/>
            <person name="Ostrov N."/>
        </authorList>
    </citation>
    <scope>NUCLEOTIDE SEQUENCE [LARGE SCALE GENOMIC DNA]</scope>
    <source>
        <strain evidence="13 14">ATCC 25935</strain>
    </source>
</reference>
<dbReference type="CDD" id="cd00075">
    <property type="entry name" value="HATPase"/>
    <property type="match status" value="1"/>
</dbReference>
<dbReference type="SUPFAM" id="SSF47384">
    <property type="entry name" value="Homodimeric domain of signal transducing histidine kinase"/>
    <property type="match status" value="1"/>
</dbReference>
<evidence type="ECO:0000256" key="10">
    <source>
        <dbReference type="SAM" id="Phobius"/>
    </source>
</evidence>
<dbReference type="RefSeq" id="WP_019920372.1">
    <property type="nucleotide sequence ID" value="NZ_CP140152.1"/>
</dbReference>
<dbReference type="InterPro" id="IPR003594">
    <property type="entry name" value="HATPase_dom"/>
</dbReference>
<evidence type="ECO:0000313" key="13">
    <source>
        <dbReference type="EMBL" id="WQH02942.1"/>
    </source>
</evidence>
<dbReference type="InterPro" id="IPR003660">
    <property type="entry name" value="HAMP_dom"/>
</dbReference>
<dbReference type="PANTHER" id="PTHR44936">
    <property type="entry name" value="SENSOR PROTEIN CREC"/>
    <property type="match status" value="1"/>
</dbReference>
<keyword evidence="7" id="KW-0547">Nucleotide-binding</keyword>
<dbReference type="PANTHER" id="PTHR44936:SF10">
    <property type="entry name" value="SENSOR PROTEIN RSTB"/>
    <property type="match status" value="1"/>
</dbReference>
<dbReference type="Gene3D" id="3.30.565.10">
    <property type="entry name" value="Histidine kinase-like ATPase, C-terminal domain"/>
    <property type="match status" value="1"/>
</dbReference>
<evidence type="ECO:0000256" key="5">
    <source>
        <dbReference type="ARBA" id="ARBA00022553"/>
    </source>
</evidence>
<keyword evidence="10" id="KW-0472">Membrane</keyword>
<dbReference type="PROSITE" id="PS50885">
    <property type="entry name" value="HAMP"/>
    <property type="match status" value="1"/>
</dbReference>
<protein>
    <recommendedName>
        <fullName evidence="3">histidine kinase</fullName>
        <ecNumber evidence="3">2.7.13.3</ecNumber>
    </recommendedName>
</protein>
<evidence type="ECO:0000256" key="2">
    <source>
        <dbReference type="ARBA" id="ARBA00004651"/>
    </source>
</evidence>
<dbReference type="CDD" id="cd06225">
    <property type="entry name" value="HAMP"/>
    <property type="match status" value="1"/>
</dbReference>
<feature type="domain" description="HAMP" evidence="12">
    <location>
        <begin position="188"/>
        <end position="240"/>
    </location>
</feature>
<feature type="transmembrane region" description="Helical" evidence="10">
    <location>
        <begin position="14"/>
        <end position="37"/>
    </location>
</feature>
<comment type="catalytic activity">
    <reaction evidence="1">
        <text>ATP + protein L-histidine = ADP + protein N-phospho-L-histidine.</text>
        <dbReference type="EC" id="2.7.13.3"/>
    </reaction>
</comment>
<evidence type="ECO:0000259" key="12">
    <source>
        <dbReference type="PROSITE" id="PS50885"/>
    </source>
</evidence>
<feature type="transmembrane region" description="Helical" evidence="10">
    <location>
        <begin position="170"/>
        <end position="191"/>
    </location>
</feature>
<evidence type="ECO:0000256" key="7">
    <source>
        <dbReference type="ARBA" id="ARBA00022741"/>
    </source>
</evidence>
<dbReference type="PRINTS" id="PR00344">
    <property type="entry name" value="BCTRLSENSOR"/>
</dbReference>
<proteinExistence type="predicted"/>
<dbReference type="SUPFAM" id="SSF55874">
    <property type="entry name" value="ATPase domain of HSP90 chaperone/DNA topoisomerase II/histidine kinase"/>
    <property type="match status" value="1"/>
</dbReference>
<comment type="subcellular location">
    <subcellularLocation>
        <location evidence="2">Cell membrane</location>
        <topology evidence="2">Multi-pass membrane protein</topology>
    </subcellularLocation>
</comment>
<evidence type="ECO:0000313" key="14">
    <source>
        <dbReference type="Proteomes" id="UP001326110"/>
    </source>
</evidence>
<dbReference type="EC" id="2.7.13.3" evidence="3"/>
<accession>A0ABZ0XUJ0</accession>
<sequence>MTAYWQHWWSRTMAAQLILVLFGAMIAYQVASLIVLGRGDVIHPVSRRHVIAQAVDMWRLAGAQLQAVPGAAQASQLLAALDRPGTHVRVAAASNIEPHQALPGEESNLHASLLARTGLAADAVRVRFEPAEGDDQQARLAISMRLADGHWMNSAQQPMTKFPWWRSNRFSLPMTTLLVLALGFAFVHGTLRAIRKLARVAERVGRGEQVAPLPLSGPRETRELTASFDAMRQRLARHIEDQAQLIGTITHDLRTLIATLRLRAELVDDADLRTAMQRTLVDMEQMVEQSLRMASEEAHAEVTIETDLAGLLRDIAAEQGALGQDVRLHATAPASVPYRCRPLGLRRALTNLVENAVRYGSRARIGIEHARAEAGGGAVLRIVIDDDGPGIAPAQLDNVFKPFFRLDRASGGTGLGLTIARSCVEAHGGSLQLHNRGGSGLRAVALLPAS</sequence>
<dbReference type="Gene3D" id="1.10.287.130">
    <property type="match status" value="1"/>
</dbReference>
<dbReference type="SMART" id="SM00304">
    <property type="entry name" value="HAMP"/>
    <property type="match status" value="1"/>
</dbReference>